<feature type="chain" id="PRO_5035218213" description="Ferrochelatase" evidence="2">
    <location>
        <begin position="20"/>
        <end position="59"/>
    </location>
</feature>
<accession>A0A8J6YRZ7</accession>
<evidence type="ECO:0000313" key="4">
    <source>
        <dbReference type="Proteomes" id="UP000609121"/>
    </source>
</evidence>
<proteinExistence type="predicted"/>
<reference evidence="3" key="1">
    <citation type="submission" date="2020-09" db="EMBL/GenBank/DDBJ databases">
        <title>A novel bacterium of genus Mangrovicoccus, isolated from South China Sea.</title>
        <authorList>
            <person name="Huang H."/>
            <person name="Mo K."/>
            <person name="Hu Y."/>
        </authorList>
    </citation>
    <scope>NUCLEOTIDE SEQUENCE</scope>
    <source>
        <strain evidence="3">HB182678</strain>
    </source>
</reference>
<keyword evidence="1" id="KW-1133">Transmembrane helix</keyword>
<keyword evidence="2" id="KW-0732">Signal</keyword>
<gene>
    <name evidence="3" type="ORF">ICN82_08590</name>
</gene>
<dbReference type="Proteomes" id="UP000609121">
    <property type="component" value="Unassembled WGS sequence"/>
</dbReference>
<dbReference type="AlphaFoldDB" id="A0A8J6YRZ7"/>
<protein>
    <recommendedName>
        <fullName evidence="5">Ferrochelatase</fullName>
    </recommendedName>
</protein>
<keyword evidence="1" id="KW-0812">Transmembrane</keyword>
<name>A0A8J6YRZ7_9RHOB</name>
<evidence type="ECO:0000256" key="1">
    <source>
        <dbReference type="SAM" id="Phobius"/>
    </source>
</evidence>
<feature type="transmembrane region" description="Helical" evidence="1">
    <location>
        <begin position="38"/>
        <end position="58"/>
    </location>
</feature>
<evidence type="ECO:0000313" key="3">
    <source>
        <dbReference type="EMBL" id="MBE3638253.1"/>
    </source>
</evidence>
<dbReference type="EMBL" id="JACVXA010000020">
    <property type="protein sequence ID" value="MBE3638253.1"/>
    <property type="molecule type" value="Genomic_DNA"/>
</dbReference>
<keyword evidence="4" id="KW-1185">Reference proteome</keyword>
<keyword evidence="1" id="KW-0472">Membrane</keyword>
<evidence type="ECO:0000256" key="2">
    <source>
        <dbReference type="SAM" id="SignalP"/>
    </source>
</evidence>
<sequence>MKKFALAATLAVAATASFAGGLEEPIVEPEVIVEETSGTGAAWIVPVLLLAVVAAVAAS</sequence>
<organism evidence="3 4">
    <name type="scientific">Mangrovicoccus algicola</name>
    <dbReference type="NCBI Taxonomy" id="2771008"/>
    <lineage>
        <taxon>Bacteria</taxon>
        <taxon>Pseudomonadati</taxon>
        <taxon>Pseudomonadota</taxon>
        <taxon>Alphaproteobacteria</taxon>
        <taxon>Rhodobacterales</taxon>
        <taxon>Paracoccaceae</taxon>
        <taxon>Mangrovicoccus</taxon>
    </lineage>
</organism>
<evidence type="ECO:0008006" key="5">
    <source>
        <dbReference type="Google" id="ProtNLM"/>
    </source>
</evidence>
<feature type="signal peptide" evidence="2">
    <location>
        <begin position="1"/>
        <end position="19"/>
    </location>
</feature>
<dbReference type="RefSeq" id="WP_193181698.1">
    <property type="nucleotide sequence ID" value="NZ_JACVXA010000020.1"/>
</dbReference>
<comment type="caution">
    <text evidence="3">The sequence shown here is derived from an EMBL/GenBank/DDBJ whole genome shotgun (WGS) entry which is preliminary data.</text>
</comment>